<evidence type="ECO:0000313" key="16">
    <source>
        <dbReference type="EMBL" id="ARF68998.1"/>
    </source>
</evidence>
<keyword evidence="5" id="KW-1003">Cell membrane</keyword>
<evidence type="ECO:0000256" key="3">
    <source>
        <dbReference type="ARBA" id="ARBA00012014"/>
    </source>
</evidence>
<feature type="transmembrane region" description="Helical" evidence="14">
    <location>
        <begin position="454"/>
        <end position="479"/>
    </location>
</feature>
<feature type="transmembrane region" description="Helical" evidence="14">
    <location>
        <begin position="499"/>
        <end position="521"/>
    </location>
</feature>
<gene>
    <name evidence="14" type="primary">mprF</name>
    <name evidence="16" type="ORF">B7C51_16075</name>
</gene>
<dbReference type="GO" id="GO:0046677">
    <property type="term" value="P:response to antibiotic"/>
    <property type="evidence" value="ECO:0007669"/>
    <property type="project" value="UniProtKB-KW"/>
</dbReference>
<dbReference type="NCBIfam" id="TIGR00374">
    <property type="entry name" value="flippase-like domain"/>
    <property type="match status" value="1"/>
</dbReference>
<feature type="transmembrane region" description="Helical" evidence="14">
    <location>
        <begin position="195"/>
        <end position="216"/>
    </location>
</feature>
<evidence type="ECO:0000256" key="6">
    <source>
        <dbReference type="ARBA" id="ARBA00022679"/>
    </source>
</evidence>
<dbReference type="GO" id="GO:0006629">
    <property type="term" value="P:lipid metabolic process"/>
    <property type="evidence" value="ECO:0007669"/>
    <property type="project" value="UniProtKB-KW"/>
</dbReference>
<dbReference type="Pfam" id="PF09924">
    <property type="entry name" value="LPG_synthase_C"/>
    <property type="match status" value="1"/>
</dbReference>
<keyword evidence="7 14" id="KW-0812">Transmembrane</keyword>
<evidence type="ECO:0000256" key="14">
    <source>
        <dbReference type="RuleBase" id="RU363042"/>
    </source>
</evidence>
<evidence type="ECO:0000256" key="11">
    <source>
        <dbReference type="ARBA" id="ARBA00023251"/>
    </source>
</evidence>
<evidence type="ECO:0000259" key="15">
    <source>
        <dbReference type="Pfam" id="PF09924"/>
    </source>
</evidence>
<comment type="similarity">
    <text evidence="2 14">Belongs to the LPG synthase family.</text>
</comment>
<evidence type="ECO:0000313" key="17">
    <source>
        <dbReference type="Proteomes" id="UP000192727"/>
    </source>
</evidence>
<dbReference type="PANTHER" id="PTHR34697">
    <property type="entry name" value="PHOSPHATIDYLGLYCEROL LYSYLTRANSFERASE"/>
    <property type="match status" value="1"/>
</dbReference>
<evidence type="ECO:0000256" key="9">
    <source>
        <dbReference type="ARBA" id="ARBA00023098"/>
    </source>
</evidence>
<dbReference type="RefSeq" id="WP_083040861.1">
    <property type="nucleotide sequence ID" value="NZ_CP020557.1"/>
</dbReference>
<evidence type="ECO:0000256" key="7">
    <source>
        <dbReference type="ARBA" id="ARBA00022692"/>
    </source>
</evidence>
<feature type="transmembrane region" description="Helical" evidence="14">
    <location>
        <begin position="280"/>
        <end position="301"/>
    </location>
</feature>
<accession>A0A1V0UVF8</accession>
<dbReference type="InterPro" id="IPR024320">
    <property type="entry name" value="LPG_synthase_C"/>
</dbReference>
<feature type="transmembrane region" description="Helical" evidence="14">
    <location>
        <begin position="128"/>
        <end position="151"/>
    </location>
</feature>
<feature type="transmembrane region" description="Helical" evidence="14">
    <location>
        <begin position="223"/>
        <end position="244"/>
    </location>
</feature>
<evidence type="ECO:0000256" key="1">
    <source>
        <dbReference type="ARBA" id="ARBA00004651"/>
    </source>
</evidence>
<dbReference type="InterPro" id="IPR016181">
    <property type="entry name" value="Acyl_CoA_acyltransferase"/>
</dbReference>
<evidence type="ECO:0000256" key="5">
    <source>
        <dbReference type="ARBA" id="ARBA00022475"/>
    </source>
</evidence>
<feature type="transmembrane region" description="Helical" evidence="14">
    <location>
        <begin position="370"/>
        <end position="388"/>
    </location>
</feature>
<dbReference type="InterPro" id="IPR022791">
    <property type="entry name" value="L-PG_synthase/AglD"/>
</dbReference>
<evidence type="ECO:0000256" key="2">
    <source>
        <dbReference type="ARBA" id="ARBA00008627"/>
    </source>
</evidence>
<comment type="function">
    <text evidence="14">Catalyzes the transfer of a lysyl group from L-lysyl-tRNA(Lys) to membrane-bound phosphatidylglycerol (PG), which produces lysylphosphatidylglycerol (LPG), a major component of the bacterial membrane with a positive net charge. LPG synthesis contributes to bacterial virulence as it is involved in the resistance mechanism against cationic antimicrobial peptides (CAMP) produces by the host's immune system (defensins, cathelicidins) and by the competing microorganisms.</text>
</comment>
<protein>
    <recommendedName>
        <fullName evidence="4 14">Phosphatidylglycerol lysyltransferase</fullName>
        <ecNumber evidence="3 14">2.3.2.3</ecNumber>
    </recommendedName>
    <alternativeName>
        <fullName evidence="12 14">Lysylphosphatidylglycerol synthase</fullName>
    </alternativeName>
</protein>
<evidence type="ECO:0000256" key="10">
    <source>
        <dbReference type="ARBA" id="ARBA00023136"/>
    </source>
</evidence>
<keyword evidence="11 14" id="KW-0046">Antibiotic resistance</keyword>
<proteinExistence type="inferred from homology"/>
<feature type="transmembrane region" description="Helical" evidence="14">
    <location>
        <begin position="163"/>
        <end position="183"/>
    </location>
</feature>
<keyword evidence="6 14" id="KW-0808">Transferase</keyword>
<dbReference type="NCBIfam" id="NF033480">
    <property type="entry name" value="bifunc_MprF"/>
    <property type="match status" value="1"/>
</dbReference>
<evidence type="ECO:0000256" key="8">
    <source>
        <dbReference type="ARBA" id="ARBA00022989"/>
    </source>
</evidence>
<dbReference type="GO" id="GO:0005886">
    <property type="term" value="C:plasma membrane"/>
    <property type="evidence" value="ECO:0007669"/>
    <property type="project" value="UniProtKB-SubCell"/>
</dbReference>
<feature type="transmembrane region" description="Helical" evidence="14">
    <location>
        <begin position="51"/>
        <end position="73"/>
    </location>
</feature>
<evidence type="ECO:0000256" key="13">
    <source>
        <dbReference type="ARBA" id="ARBA00047540"/>
    </source>
</evidence>
<dbReference type="Proteomes" id="UP000192727">
    <property type="component" value="Chromosome"/>
</dbReference>
<dbReference type="EC" id="2.3.2.3" evidence="3 14"/>
<keyword evidence="8 14" id="KW-1133">Transmembrane helix</keyword>
<dbReference type="GO" id="GO:0055091">
    <property type="term" value="P:phospholipid homeostasis"/>
    <property type="evidence" value="ECO:0007669"/>
    <property type="project" value="TreeGrafter"/>
</dbReference>
<feature type="transmembrane region" description="Helical" evidence="14">
    <location>
        <begin position="331"/>
        <end position="350"/>
    </location>
</feature>
<dbReference type="PANTHER" id="PTHR34697:SF2">
    <property type="entry name" value="PHOSPHATIDYLGLYCEROL LYSYLTRANSFERASE"/>
    <property type="match status" value="1"/>
</dbReference>
<feature type="transmembrane region" description="Helical" evidence="14">
    <location>
        <begin position="85"/>
        <end position="108"/>
    </location>
</feature>
<dbReference type="EMBL" id="CP020557">
    <property type="protein sequence ID" value="ARF68998.1"/>
    <property type="molecule type" value="Genomic_DNA"/>
</dbReference>
<dbReference type="Pfam" id="PF03706">
    <property type="entry name" value="LPG_synthase_TM"/>
    <property type="match status" value="1"/>
</dbReference>
<reference evidence="16 17" key="1">
    <citation type="submission" date="2017-03" db="EMBL/GenBank/DDBJ databases">
        <title>Paenibacillus larvae genome sequencing.</title>
        <authorList>
            <person name="Dingman D.W."/>
        </authorList>
    </citation>
    <scope>NUCLEOTIDE SEQUENCE [LARGE SCALE GENOMIC DNA]</scope>
    <source>
        <strain evidence="16 17">SAG 10367</strain>
    </source>
</reference>
<comment type="catalytic activity">
    <reaction evidence="13 14">
        <text>L-lysyl-tRNA(Lys) + a 1,2-diacyl-sn-glycero-3-phospho-(1'-sn-glycerol) = a 1,2-diacyl-sn-glycero-3-phospho-1'-(3'-O-L-lysyl)-sn-glycerol + tRNA(Lys)</text>
        <dbReference type="Rhea" id="RHEA:10668"/>
        <dbReference type="Rhea" id="RHEA-COMP:9696"/>
        <dbReference type="Rhea" id="RHEA-COMP:9697"/>
        <dbReference type="ChEBI" id="CHEBI:64716"/>
        <dbReference type="ChEBI" id="CHEBI:75792"/>
        <dbReference type="ChEBI" id="CHEBI:78442"/>
        <dbReference type="ChEBI" id="CHEBI:78529"/>
        <dbReference type="EC" id="2.3.2.3"/>
    </reaction>
</comment>
<dbReference type="SUPFAM" id="SSF55729">
    <property type="entry name" value="Acyl-CoA N-acyltransferases (Nat)"/>
    <property type="match status" value="1"/>
</dbReference>
<sequence>MSSKFPWMRVAKIAFPIVLLLFVFYQGKKELAGLSIKESIAAINQIPQGGFYLAVAVGLIAVSTMFFYDYILIRALKLKVSVWKIFRVSWIANSFNGVLGFGGLAGASLRAVLFREHTKDSPQLIRSIAWMAPSLMSGLSLLSLLVIVDVFPARSILHSEKWLWIPVVGVFAFLPAYILFSKFKGRETNSAKVTTMYTLVSFIEWFSAGITSYVIIHLTGIDVPFPAAIGTFVLAAVAGLISLVPGGLGSFDLVYIIGLTSYGIDKGTVLSALLLYRLCYYLIPFGIGLIMAAFEMAGVVMKNIEENRVVRQTMEAGGVLWTFQRSILSKLGYWSLSVLIFFGGVLTILYMVMPIDEDLDLFIRSFSPGWFTVLSDAITLGCGIALILSARGIYRRTKRAYNMSIQALAGAAFFSVAASFTFNLAVVLVLIGIVLFLLRNKFNRQRSVMTIPSLIGYLLLLILLEYVYYNLAIIFTWLAEDPELESELTDVVFMPVQQIHWMVAISALFVIVFFAFSLLLFERKQHGIPGEPSDDGKLEAFLEKHGGHVLSHLGYLGDKQFYFSKDGKTLLQFARVGKRLIVLGDPSGEPESFPGILEDFLEDADRLGYIVVFYQIENDYMYLYHDLGYRFFKLGEEAIIDLSSFTISGKKRAGLRALKNRFDREGYTFELVTPPFDDEWFRELKQVSDAFIGKRKEKGYSLGYFDRHYLEKAPIAILRDSAGKMMAFMSLMPVYREGYLSVDLMRYYPDSPSGIMDAMFIHLFEWAKEKGYRFFNMGMAPLSNVGQSQEAFFSERVAAAIFNNVNYTYSFSGLRRFKDKYSPKWEGKYLAYRKNRSLPGTMLLVTRLIGKRRKQS</sequence>
<dbReference type="AlphaFoldDB" id="A0A1V0UVF8"/>
<keyword evidence="10 14" id="KW-0472">Membrane</keyword>
<name>A0A1V0UVF8_9BACL</name>
<organism evidence="16 17">
    <name type="scientific">Paenibacillus larvae subsp. pulvifaciens</name>
    <dbReference type="NCBI Taxonomy" id="1477"/>
    <lineage>
        <taxon>Bacteria</taxon>
        <taxon>Bacillati</taxon>
        <taxon>Bacillota</taxon>
        <taxon>Bacilli</taxon>
        <taxon>Bacillales</taxon>
        <taxon>Paenibacillaceae</taxon>
        <taxon>Paenibacillus</taxon>
    </lineage>
</organism>
<dbReference type="GO" id="GO:0050071">
    <property type="term" value="F:phosphatidylglycerol lysyltransferase activity"/>
    <property type="evidence" value="ECO:0007669"/>
    <property type="project" value="UniProtKB-EC"/>
</dbReference>
<evidence type="ECO:0000256" key="12">
    <source>
        <dbReference type="ARBA" id="ARBA00031899"/>
    </source>
</evidence>
<evidence type="ECO:0000256" key="4">
    <source>
        <dbReference type="ARBA" id="ARBA00021546"/>
    </source>
</evidence>
<comment type="subcellular location">
    <subcellularLocation>
        <location evidence="1 14">Cell membrane</location>
        <topology evidence="1 14">Multi-pass membrane protein</topology>
    </subcellularLocation>
</comment>
<dbReference type="InterPro" id="IPR051211">
    <property type="entry name" value="PG_lysyltransferase"/>
</dbReference>
<feature type="domain" description="Phosphatidylglycerol lysyltransferase C-terminal" evidence="15">
    <location>
        <begin position="540"/>
        <end position="832"/>
    </location>
</feature>
<keyword evidence="9 14" id="KW-0443">Lipid metabolism</keyword>